<keyword evidence="3 6" id="KW-0732">Signal</keyword>
<feature type="domain" description="FAD-binding PCMH-type" evidence="7">
    <location>
        <begin position="52"/>
        <end position="226"/>
    </location>
</feature>
<feature type="signal peptide" evidence="6">
    <location>
        <begin position="1"/>
        <end position="15"/>
    </location>
</feature>
<dbReference type="EMBL" id="KZ678501">
    <property type="protein sequence ID" value="PSR81486.1"/>
    <property type="molecule type" value="Genomic_DNA"/>
</dbReference>
<evidence type="ECO:0000256" key="2">
    <source>
        <dbReference type="ARBA" id="ARBA00022630"/>
    </source>
</evidence>
<dbReference type="SUPFAM" id="SSF56176">
    <property type="entry name" value="FAD-binding/transporter-associated domain-like"/>
    <property type="match status" value="1"/>
</dbReference>
<dbReference type="InterPro" id="IPR012951">
    <property type="entry name" value="BBE"/>
</dbReference>
<keyword evidence="5" id="KW-0560">Oxidoreductase</keyword>
<evidence type="ECO:0000256" key="6">
    <source>
        <dbReference type="SAM" id="SignalP"/>
    </source>
</evidence>
<dbReference type="Gene3D" id="3.40.462.20">
    <property type="match status" value="1"/>
</dbReference>
<evidence type="ECO:0000259" key="7">
    <source>
        <dbReference type="PROSITE" id="PS51387"/>
    </source>
</evidence>
<dbReference type="OrthoDB" id="415825at2759"/>
<dbReference type="GO" id="GO:0016491">
    <property type="term" value="F:oxidoreductase activity"/>
    <property type="evidence" value="ECO:0007669"/>
    <property type="project" value="UniProtKB-KW"/>
</dbReference>
<dbReference type="InterPro" id="IPR036318">
    <property type="entry name" value="FAD-bd_PCMH-like_sf"/>
</dbReference>
<proteinExistence type="inferred from homology"/>
<evidence type="ECO:0000256" key="5">
    <source>
        <dbReference type="ARBA" id="ARBA00023002"/>
    </source>
</evidence>
<dbReference type="InterPro" id="IPR006094">
    <property type="entry name" value="Oxid_FAD_bind_N"/>
</dbReference>
<dbReference type="InterPro" id="IPR050416">
    <property type="entry name" value="FAD-linked_Oxidoreductase"/>
</dbReference>
<gene>
    <name evidence="8" type="ORF">BD289DRAFT_372588</name>
</gene>
<dbReference type="STRING" id="2025994.A0A2T3A255"/>
<organism evidence="8 9">
    <name type="scientific">Coniella lustricola</name>
    <dbReference type="NCBI Taxonomy" id="2025994"/>
    <lineage>
        <taxon>Eukaryota</taxon>
        <taxon>Fungi</taxon>
        <taxon>Dikarya</taxon>
        <taxon>Ascomycota</taxon>
        <taxon>Pezizomycotina</taxon>
        <taxon>Sordariomycetes</taxon>
        <taxon>Sordariomycetidae</taxon>
        <taxon>Diaporthales</taxon>
        <taxon>Schizoparmaceae</taxon>
        <taxon>Coniella</taxon>
    </lineage>
</organism>
<name>A0A2T3A255_9PEZI</name>
<dbReference type="InterPro" id="IPR016166">
    <property type="entry name" value="FAD-bd_PCMH"/>
</dbReference>
<protein>
    <recommendedName>
        <fullName evidence="7">FAD-binding PCMH-type domain-containing protein</fullName>
    </recommendedName>
</protein>
<dbReference type="Pfam" id="PF01565">
    <property type="entry name" value="FAD_binding_4"/>
    <property type="match status" value="1"/>
</dbReference>
<dbReference type="Pfam" id="PF08031">
    <property type="entry name" value="BBE"/>
    <property type="match status" value="1"/>
</dbReference>
<accession>A0A2T3A255</accession>
<evidence type="ECO:0000256" key="1">
    <source>
        <dbReference type="ARBA" id="ARBA00005466"/>
    </source>
</evidence>
<dbReference type="InParanoid" id="A0A2T3A255"/>
<keyword evidence="4" id="KW-0274">FAD</keyword>
<dbReference type="PANTHER" id="PTHR42973">
    <property type="entry name" value="BINDING OXIDOREDUCTASE, PUTATIVE (AFU_ORTHOLOGUE AFUA_1G17690)-RELATED"/>
    <property type="match status" value="1"/>
</dbReference>
<dbReference type="Gene3D" id="3.30.465.10">
    <property type="match status" value="1"/>
</dbReference>
<reference evidence="8 9" key="1">
    <citation type="journal article" date="2018" name="Mycol. Prog.">
        <title>Coniella lustricola, a new species from submerged detritus.</title>
        <authorList>
            <person name="Raudabaugh D.B."/>
            <person name="Iturriaga T."/>
            <person name="Carver A."/>
            <person name="Mondo S."/>
            <person name="Pangilinan J."/>
            <person name="Lipzen A."/>
            <person name="He G."/>
            <person name="Amirebrahimi M."/>
            <person name="Grigoriev I.V."/>
            <person name="Miller A.N."/>
        </authorList>
    </citation>
    <scope>NUCLEOTIDE SEQUENCE [LARGE SCALE GENOMIC DNA]</scope>
    <source>
        <strain evidence="8 9">B22-T-1</strain>
    </source>
</reference>
<sequence>MKLHTIIFILAAAHAALVPNISHLFGPSLSADANIYLITDQDYAAHVTQRWTTHSAPSYLGAIQPATIQDVQNIVKIASASDIPFLTSGGGHGVSIQMADVRNGIQLDLAKFNTVNFDAETGLLMVGGSTKFSQLVAPLMEAGAQFPLGTAPCVGVVGATLGAGVSSSQGYSGLLIDLLVEVTLVTASGEVITASRSQHTGLFWALRGAGFNFGVVTSATFKVPPTINNGNVTNANYMFTGDKALDVYGYLASLDGENKMPAELALNIGSLFIPGTEQLALVINANFLGPPGIAAQYLEPLSDLMPLRHEVLNVHWSDVFATSYFGIPDTKACGRNQHVNMRSVGARRTDPATLVKFLDHLQKFTKTNPNVQTAMMIHRFANDRVLEAAETDESSYPHRDISMHIQLECEFEDVTQDSQVDKFLDEARSLLTAVSGFQKPAVYVNFAHGDEGPAAWYGQENLEKLSVLKREWDPKNLFGFYNSISLKGDANLIDEL</sequence>
<feature type="chain" id="PRO_5015461692" description="FAD-binding PCMH-type domain-containing protein" evidence="6">
    <location>
        <begin position="16"/>
        <end position="496"/>
    </location>
</feature>
<dbReference type="GO" id="GO:0071949">
    <property type="term" value="F:FAD binding"/>
    <property type="evidence" value="ECO:0007669"/>
    <property type="project" value="InterPro"/>
</dbReference>
<keyword evidence="2" id="KW-0285">Flavoprotein</keyword>
<comment type="similarity">
    <text evidence="1">Belongs to the oxygen-dependent FAD-linked oxidoreductase family.</text>
</comment>
<dbReference type="InterPro" id="IPR016169">
    <property type="entry name" value="FAD-bd_PCMH_sub2"/>
</dbReference>
<evidence type="ECO:0000256" key="3">
    <source>
        <dbReference type="ARBA" id="ARBA00022729"/>
    </source>
</evidence>
<keyword evidence="9" id="KW-1185">Reference proteome</keyword>
<evidence type="ECO:0000313" key="8">
    <source>
        <dbReference type="EMBL" id="PSR81486.1"/>
    </source>
</evidence>
<evidence type="ECO:0000313" key="9">
    <source>
        <dbReference type="Proteomes" id="UP000241462"/>
    </source>
</evidence>
<evidence type="ECO:0000256" key="4">
    <source>
        <dbReference type="ARBA" id="ARBA00022827"/>
    </source>
</evidence>
<dbReference type="PROSITE" id="PS51387">
    <property type="entry name" value="FAD_PCMH"/>
    <property type="match status" value="1"/>
</dbReference>
<dbReference type="Proteomes" id="UP000241462">
    <property type="component" value="Unassembled WGS sequence"/>
</dbReference>
<dbReference type="AlphaFoldDB" id="A0A2T3A255"/>
<dbReference type="PANTHER" id="PTHR42973:SF32">
    <property type="entry name" value="FAD-LINKED OXIDOREDUCTASE AFOF"/>
    <property type="match status" value="1"/>
</dbReference>